<evidence type="ECO:0000256" key="5">
    <source>
        <dbReference type="ARBA" id="ARBA00022777"/>
    </source>
</evidence>
<evidence type="ECO:0000313" key="9">
    <source>
        <dbReference type="EMBL" id="MCE7010657.1"/>
    </source>
</evidence>
<keyword evidence="5 9" id="KW-0418">Kinase</keyword>
<dbReference type="Pfam" id="PF00069">
    <property type="entry name" value="Pkinase"/>
    <property type="match status" value="1"/>
</dbReference>
<reference evidence="9 10" key="1">
    <citation type="submission" date="2021-12" db="EMBL/GenBank/DDBJ databases">
        <title>Genome sequence of Kibdelosporangium philippinense ATCC 49844.</title>
        <authorList>
            <person name="Fedorov E.A."/>
            <person name="Omeragic M."/>
            <person name="Shalygina K.F."/>
            <person name="Maclea K.S."/>
        </authorList>
    </citation>
    <scope>NUCLEOTIDE SEQUENCE [LARGE SCALE GENOMIC DNA]</scope>
    <source>
        <strain evidence="9 10">ATCC 49844</strain>
    </source>
</reference>
<dbReference type="RefSeq" id="WP_233732757.1">
    <property type="nucleotide sequence ID" value="NZ_JAJVCN010000004.1"/>
</dbReference>
<evidence type="ECO:0000256" key="7">
    <source>
        <dbReference type="SAM" id="MobiDB-lite"/>
    </source>
</evidence>
<proteinExistence type="predicted"/>
<organism evidence="9 10">
    <name type="scientific">Kibdelosporangium philippinense</name>
    <dbReference type="NCBI Taxonomy" id="211113"/>
    <lineage>
        <taxon>Bacteria</taxon>
        <taxon>Bacillati</taxon>
        <taxon>Actinomycetota</taxon>
        <taxon>Actinomycetes</taxon>
        <taxon>Pseudonocardiales</taxon>
        <taxon>Pseudonocardiaceae</taxon>
        <taxon>Kibdelosporangium</taxon>
    </lineage>
</organism>
<feature type="compositionally biased region" description="Low complexity" evidence="7">
    <location>
        <begin position="350"/>
        <end position="363"/>
    </location>
</feature>
<feature type="region of interest" description="Disordered" evidence="7">
    <location>
        <begin position="293"/>
        <end position="392"/>
    </location>
</feature>
<dbReference type="InterPro" id="IPR011009">
    <property type="entry name" value="Kinase-like_dom_sf"/>
</dbReference>
<gene>
    <name evidence="9" type="ORF">LWC34_48825</name>
</gene>
<keyword evidence="10" id="KW-1185">Reference proteome</keyword>
<evidence type="ECO:0000256" key="3">
    <source>
        <dbReference type="ARBA" id="ARBA00022679"/>
    </source>
</evidence>
<dbReference type="Gene3D" id="1.10.510.10">
    <property type="entry name" value="Transferase(Phosphotransferase) domain 1"/>
    <property type="match status" value="1"/>
</dbReference>
<dbReference type="SUPFAM" id="SSF56112">
    <property type="entry name" value="Protein kinase-like (PK-like)"/>
    <property type="match status" value="1"/>
</dbReference>
<dbReference type="InterPro" id="IPR000719">
    <property type="entry name" value="Prot_kinase_dom"/>
</dbReference>
<dbReference type="GO" id="GO:0004674">
    <property type="term" value="F:protein serine/threonine kinase activity"/>
    <property type="evidence" value="ECO:0007669"/>
    <property type="project" value="UniProtKB-KW"/>
</dbReference>
<sequence length="392" mass="42426">MSEDSGIRELAGRYRLITPLGQRVMRGWDLHLRQVVAVRLFAQQDEADKFVEQARALTDLSHPGLVRVLDAGIADDGEPFLVQEFIAGTTLRARLTQGALSASEVTELGSALGRALAYAHQQGVAHRDIHPGNILLGPSMEPYLTDVGIAESTAVSYMAPEQANGEQPTMASDVYSFGLVLLETLTGRTEYPGDDATTALARLSRAPIIKPDLPHAKALQAMLSSNPNDRPDAATCVDLLRGSSAKARVQTRTVLIAAVAAAIAATSIAVVVNLPKQQQQPLMEPNVVPQRQTVTATPTNPGTPTVNEVADQTPEETTKSPTTEVTSQEQEQEQQQPLIQDQPVGLGQNPPTYTTPWQPWYPWEEIVKHKKKPKTPKPPPSPVGDEEEGEED</sequence>
<evidence type="ECO:0000256" key="2">
    <source>
        <dbReference type="ARBA" id="ARBA00022527"/>
    </source>
</evidence>
<dbReference type="PANTHER" id="PTHR43289">
    <property type="entry name" value="MITOGEN-ACTIVATED PROTEIN KINASE KINASE KINASE 20-RELATED"/>
    <property type="match status" value="1"/>
</dbReference>
<accession>A0ABS8ZSU5</accession>
<dbReference type="PANTHER" id="PTHR43289:SF6">
    <property type="entry name" value="SERINE_THREONINE-PROTEIN KINASE NEKL-3"/>
    <property type="match status" value="1"/>
</dbReference>
<keyword evidence="6" id="KW-0067">ATP-binding</keyword>
<evidence type="ECO:0000256" key="1">
    <source>
        <dbReference type="ARBA" id="ARBA00012513"/>
    </source>
</evidence>
<feature type="domain" description="Protein kinase" evidence="8">
    <location>
        <begin position="14"/>
        <end position="249"/>
    </location>
</feature>
<name>A0ABS8ZSU5_9PSEU</name>
<dbReference type="PROSITE" id="PS50011">
    <property type="entry name" value="PROTEIN_KINASE_DOM"/>
    <property type="match status" value="1"/>
</dbReference>
<keyword evidence="3" id="KW-0808">Transferase</keyword>
<dbReference type="Proteomes" id="UP001521150">
    <property type="component" value="Unassembled WGS sequence"/>
</dbReference>
<protein>
    <recommendedName>
        <fullName evidence="1">non-specific serine/threonine protein kinase</fullName>
        <ecNumber evidence="1">2.7.11.1</ecNumber>
    </recommendedName>
</protein>
<dbReference type="EC" id="2.7.11.1" evidence="1"/>
<evidence type="ECO:0000259" key="8">
    <source>
        <dbReference type="PROSITE" id="PS50011"/>
    </source>
</evidence>
<keyword evidence="4" id="KW-0547">Nucleotide-binding</keyword>
<evidence type="ECO:0000256" key="4">
    <source>
        <dbReference type="ARBA" id="ARBA00022741"/>
    </source>
</evidence>
<keyword evidence="2 9" id="KW-0723">Serine/threonine-protein kinase</keyword>
<feature type="compositionally biased region" description="Low complexity" evidence="7">
    <location>
        <begin position="319"/>
        <end position="336"/>
    </location>
</feature>
<dbReference type="Gene3D" id="3.30.200.20">
    <property type="entry name" value="Phosphorylase Kinase, domain 1"/>
    <property type="match status" value="1"/>
</dbReference>
<evidence type="ECO:0000313" key="10">
    <source>
        <dbReference type="Proteomes" id="UP001521150"/>
    </source>
</evidence>
<dbReference type="CDD" id="cd14014">
    <property type="entry name" value="STKc_PknB_like"/>
    <property type="match status" value="1"/>
</dbReference>
<dbReference type="EMBL" id="JAJVCN010000004">
    <property type="protein sequence ID" value="MCE7010657.1"/>
    <property type="molecule type" value="Genomic_DNA"/>
</dbReference>
<comment type="caution">
    <text evidence="9">The sequence shown here is derived from an EMBL/GenBank/DDBJ whole genome shotgun (WGS) entry which is preliminary data.</text>
</comment>
<evidence type="ECO:0000256" key="6">
    <source>
        <dbReference type="ARBA" id="ARBA00022840"/>
    </source>
</evidence>
<feature type="compositionally biased region" description="Polar residues" evidence="7">
    <location>
        <begin position="293"/>
        <end position="306"/>
    </location>
</feature>